<evidence type="ECO:0000256" key="1">
    <source>
        <dbReference type="SAM" id="Phobius"/>
    </source>
</evidence>
<keyword evidence="1" id="KW-0812">Transmembrane</keyword>
<feature type="transmembrane region" description="Helical" evidence="1">
    <location>
        <begin position="12"/>
        <end position="36"/>
    </location>
</feature>
<keyword evidence="1" id="KW-1133">Transmembrane helix</keyword>
<accession>A0AA37FAX2</accession>
<reference evidence="2" key="2">
    <citation type="submission" date="2022-09" db="EMBL/GenBank/DDBJ databases">
        <authorList>
            <person name="Sun Q."/>
            <person name="Ohkuma M."/>
        </authorList>
    </citation>
    <scope>NUCLEOTIDE SEQUENCE</scope>
    <source>
        <strain evidence="2">JCM 13583</strain>
    </source>
</reference>
<gene>
    <name evidence="2" type="ORF">GCM10007108_11070</name>
</gene>
<sequence>MVDSRRILTVQNGYRFVGLFLLLFGIGFYLAWSILYDTWADIGVYSFTVVLVVFGILTLVLVDTAEKERNT</sequence>
<name>A0AA37FAX2_9ARCH</name>
<comment type="caution">
    <text evidence="2">The sequence shown here is derived from an EMBL/GenBank/DDBJ whole genome shotgun (WGS) entry which is preliminary data.</text>
</comment>
<proteinExistence type="predicted"/>
<keyword evidence="1" id="KW-0472">Membrane</keyword>
<dbReference type="AlphaFoldDB" id="A0AA37FAX2"/>
<feature type="transmembrane region" description="Helical" evidence="1">
    <location>
        <begin position="42"/>
        <end position="62"/>
    </location>
</feature>
<organism evidence="2 3">
    <name type="scientific">Thermogymnomonas acidicola</name>
    <dbReference type="NCBI Taxonomy" id="399579"/>
    <lineage>
        <taxon>Archaea</taxon>
        <taxon>Methanobacteriati</taxon>
        <taxon>Thermoplasmatota</taxon>
        <taxon>Thermoplasmata</taxon>
        <taxon>Thermoplasmatales</taxon>
        <taxon>Thermogymnomonas</taxon>
    </lineage>
</organism>
<reference evidence="2" key="1">
    <citation type="journal article" date="2014" name="Int. J. Syst. Evol. Microbiol.">
        <title>Complete genome sequence of Corynebacterium casei LMG S-19264T (=DSM 44701T), isolated from a smear-ripened cheese.</title>
        <authorList>
            <consortium name="US DOE Joint Genome Institute (JGI-PGF)"/>
            <person name="Walter F."/>
            <person name="Albersmeier A."/>
            <person name="Kalinowski J."/>
            <person name="Ruckert C."/>
        </authorList>
    </citation>
    <scope>NUCLEOTIDE SEQUENCE</scope>
    <source>
        <strain evidence="2">JCM 13583</strain>
    </source>
</reference>
<dbReference type="RefSeq" id="WP_075056857.1">
    <property type="nucleotide sequence ID" value="NZ_BMNY01000001.1"/>
</dbReference>
<evidence type="ECO:0000313" key="2">
    <source>
        <dbReference type="EMBL" id="GGM74854.1"/>
    </source>
</evidence>
<keyword evidence="3" id="KW-1185">Reference proteome</keyword>
<evidence type="ECO:0000313" key="3">
    <source>
        <dbReference type="Proteomes" id="UP000632195"/>
    </source>
</evidence>
<protein>
    <submittedName>
        <fullName evidence="2">Uncharacterized protein</fullName>
    </submittedName>
</protein>
<dbReference type="EMBL" id="BMNY01000001">
    <property type="protein sequence ID" value="GGM74854.1"/>
    <property type="molecule type" value="Genomic_DNA"/>
</dbReference>
<dbReference type="Proteomes" id="UP000632195">
    <property type="component" value="Unassembled WGS sequence"/>
</dbReference>